<organism evidence="4 5">
    <name type="scientific">Cylindrospermopsis raciborskii CENA303</name>
    <dbReference type="NCBI Taxonomy" id="1170769"/>
    <lineage>
        <taxon>Bacteria</taxon>
        <taxon>Bacillati</taxon>
        <taxon>Cyanobacteriota</taxon>
        <taxon>Cyanophyceae</taxon>
        <taxon>Nostocales</taxon>
        <taxon>Aphanizomenonaceae</taxon>
        <taxon>Cylindrospermopsis</taxon>
    </lineage>
</organism>
<comment type="similarity">
    <text evidence="1 2">Belongs to the RNase T2 family.</text>
</comment>
<sequence length="252" mass="27804">MTVRIMQSLRLVVACVLAFLLTNQGTAIADNCPPKGCAQKYTLALSWQPGFCETHGYKAECQEQTATSYDANNFTLHGLWPDKLEYCNVSASYIENDKTGNWKDLPIVEVDTETTDELDEVMPGFGESSLERHEWIKHGTCDGRNSDNYYDLSVDLLKEFNDSQVRNLFIEHIGETVSLDQVKTAFEGTFGSGSSSSLNLKCDSTNNLATEIRLKIKRPQSGQKLADLLLPSGGQSCNQVVVDGFGVGNLTQ</sequence>
<evidence type="ECO:0000256" key="3">
    <source>
        <dbReference type="SAM" id="SignalP"/>
    </source>
</evidence>
<evidence type="ECO:0000313" key="5">
    <source>
        <dbReference type="Proteomes" id="UP000192997"/>
    </source>
</evidence>
<dbReference type="Gene3D" id="3.90.730.10">
    <property type="entry name" value="Ribonuclease T2-like"/>
    <property type="match status" value="1"/>
</dbReference>
<gene>
    <name evidence="4" type="ORF">B7O87_05490</name>
</gene>
<dbReference type="PANTHER" id="PTHR11240:SF22">
    <property type="entry name" value="RIBONUCLEASE T2"/>
    <property type="match status" value="1"/>
</dbReference>
<dbReference type="GO" id="GO:0033897">
    <property type="term" value="F:ribonuclease T2 activity"/>
    <property type="evidence" value="ECO:0007669"/>
    <property type="project" value="InterPro"/>
</dbReference>
<name>A0A1X4G907_9CYAN</name>
<dbReference type="InterPro" id="IPR033130">
    <property type="entry name" value="RNase_T2_His_AS_2"/>
</dbReference>
<dbReference type="InterPro" id="IPR001568">
    <property type="entry name" value="RNase_T2-like"/>
</dbReference>
<keyword evidence="3" id="KW-0732">Signal</keyword>
<dbReference type="InterPro" id="IPR036430">
    <property type="entry name" value="RNase_T2-like_sf"/>
</dbReference>
<dbReference type="PROSITE" id="PS00530">
    <property type="entry name" value="RNASE_T2_1"/>
    <property type="match status" value="1"/>
</dbReference>
<dbReference type="EMBL" id="NBYN01000026">
    <property type="protein sequence ID" value="OSO93355.1"/>
    <property type="molecule type" value="Genomic_DNA"/>
</dbReference>
<dbReference type="RefSeq" id="WP_083380428.1">
    <property type="nucleotide sequence ID" value="NZ_NBYN01000026.1"/>
</dbReference>
<reference evidence="5" key="1">
    <citation type="submission" date="2017-04" db="EMBL/GenBank/DDBJ databases">
        <authorList>
            <person name="Abreu V.A."/>
            <person name="Popin R.V."/>
            <person name="Rigonato J."/>
            <person name="Andreote A.P."/>
            <person name="Schaker P.C."/>
            <person name="Hoff-Risseti C."/>
            <person name="Alvarenga D.O."/>
            <person name="Varani A.M."/>
            <person name="Fiore M.F."/>
        </authorList>
    </citation>
    <scope>NUCLEOTIDE SEQUENCE [LARGE SCALE GENOMIC DNA]</scope>
    <source>
        <strain evidence="5">CENA303</strain>
    </source>
</reference>
<feature type="signal peptide" evidence="3">
    <location>
        <begin position="1"/>
        <end position="29"/>
    </location>
</feature>
<dbReference type="SUPFAM" id="SSF55895">
    <property type="entry name" value="Ribonuclease Rh-like"/>
    <property type="match status" value="1"/>
</dbReference>
<accession>A0A1X4G907</accession>
<dbReference type="Pfam" id="PF00445">
    <property type="entry name" value="Ribonuclease_T2"/>
    <property type="match status" value="1"/>
</dbReference>
<dbReference type="GO" id="GO:0006401">
    <property type="term" value="P:RNA catabolic process"/>
    <property type="evidence" value="ECO:0007669"/>
    <property type="project" value="TreeGrafter"/>
</dbReference>
<evidence type="ECO:0000256" key="1">
    <source>
        <dbReference type="ARBA" id="ARBA00007469"/>
    </source>
</evidence>
<dbReference type="PROSITE" id="PS00531">
    <property type="entry name" value="RNASE_T2_2"/>
    <property type="match status" value="1"/>
</dbReference>
<dbReference type="InterPro" id="IPR018188">
    <property type="entry name" value="RNase_T2_His_AS_1"/>
</dbReference>
<dbReference type="AlphaFoldDB" id="A0A1X4G907"/>
<feature type="chain" id="PRO_5013298768" evidence="3">
    <location>
        <begin position="30"/>
        <end position="252"/>
    </location>
</feature>
<proteinExistence type="inferred from homology"/>
<dbReference type="GO" id="GO:0003723">
    <property type="term" value="F:RNA binding"/>
    <property type="evidence" value="ECO:0007669"/>
    <property type="project" value="InterPro"/>
</dbReference>
<comment type="caution">
    <text evidence="4">The sequence shown here is derived from an EMBL/GenBank/DDBJ whole genome shotgun (WGS) entry which is preliminary data.</text>
</comment>
<evidence type="ECO:0000256" key="2">
    <source>
        <dbReference type="RuleBase" id="RU004328"/>
    </source>
</evidence>
<dbReference type="PANTHER" id="PTHR11240">
    <property type="entry name" value="RIBONUCLEASE T2"/>
    <property type="match status" value="1"/>
</dbReference>
<protein>
    <submittedName>
        <fullName evidence="4">Uncharacterized protein</fullName>
    </submittedName>
</protein>
<evidence type="ECO:0000313" key="4">
    <source>
        <dbReference type="EMBL" id="OSO93355.1"/>
    </source>
</evidence>
<dbReference type="Proteomes" id="UP000192997">
    <property type="component" value="Unassembled WGS sequence"/>
</dbReference>